<keyword evidence="1" id="KW-0602">Photosynthesis</keyword>
<dbReference type="Pfam" id="PF14870">
    <property type="entry name" value="PSII_BNR"/>
    <property type="match status" value="2"/>
</dbReference>
<dbReference type="PANTHER" id="PTHR47199">
    <property type="entry name" value="PHOTOSYSTEM II STABILITY/ASSEMBLY FACTOR HCF136, CHLOROPLASTIC"/>
    <property type="match status" value="1"/>
</dbReference>
<keyword evidence="3" id="KW-0732">Signal</keyword>
<sequence>MSRQLLALLCLLLAGCGHDQDGWQVCEFETDAEFKDVYFTDPHHGWIVGGGIFVQGGIIGRTTDGGRSWDFQSGLVPKRQGVLQFHFNAVDFVNPNRGCVVGSGGRILLTDDGGENWRMVRYGARVSEHLYDVHFIDELNGWVTGLGGILRTTDGGETWTMAGPYRSGMGYITGFAIHFLDLEHGWLAGQDGDLRRTSDGGENWTKLDLYASDEKPFLCDLTFTDPENGWVVGENGTILHTTDGGETWEHQSGAEGAFLTSVHFLDSQNGWVVGYFRHESRSILLYTADGGTTWVLEREIDGEELQAVYLTSADHGWAVGNRTLRDKPQRMLSLFAEE</sequence>
<dbReference type="Proteomes" id="UP001593833">
    <property type="component" value="Unassembled WGS sequence"/>
</dbReference>
<dbReference type="InterPro" id="IPR036278">
    <property type="entry name" value="Sialidase_sf"/>
</dbReference>
<dbReference type="SUPFAM" id="SSF50939">
    <property type="entry name" value="Sialidases"/>
    <property type="match status" value="1"/>
</dbReference>
<feature type="domain" description="Photosynthesis system II assembly factor Ycf48/Hcf136-like" evidence="4">
    <location>
        <begin position="217"/>
        <end position="294"/>
    </location>
</feature>
<keyword evidence="2" id="KW-0604">Photosystem II</keyword>
<gene>
    <name evidence="5" type="ORF">ACFL6M_01025</name>
</gene>
<proteinExistence type="predicted"/>
<evidence type="ECO:0000313" key="5">
    <source>
        <dbReference type="EMBL" id="MFC1572155.1"/>
    </source>
</evidence>
<comment type="caution">
    <text evidence="5">The sequence shown here is derived from an EMBL/GenBank/DDBJ whole genome shotgun (WGS) entry which is preliminary data.</text>
</comment>
<dbReference type="Gene3D" id="2.130.10.10">
    <property type="entry name" value="YVTN repeat-like/Quinoprotein amine dehydrogenase"/>
    <property type="match status" value="2"/>
</dbReference>
<feature type="domain" description="Photosynthesis system II assembly factor Ycf48/Hcf136-like" evidence="4">
    <location>
        <begin position="20"/>
        <end position="159"/>
    </location>
</feature>
<keyword evidence="6" id="KW-1185">Reference proteome</keyword>
<dbReference type="PROSITE" id="PS51257">
    <property type="entry name" value="PROKAR_LIPOPROTEIN"/>
    <property type="match status" value="1"/>
</dbReference>
<accession>A0ABV6YII6</accession>
<evidence type="ECO:0000259" key="4">
    <source>
        <dbReference type="Pfam" id="PF14870"/>
    </source>
</evidence>
<dbReference type="EMBL" id="JBHPKH010000005">
    <property type="protein sequence ID" value="MFC1572155.1"/>
    <property type="molecule type" value="Genomic_DNA"/>
</dbReference>
<name>A0ABV6YII6_UNCEI</name>
<dbReference type="PANTHER" id="PTHR47199:SF2">
    <property type="entry name" value="PHOTOSYSTEM II STABILITY_ASSEMBLY FACTOR HCF136, CHLOROPLASTIC"/>
    <property type="match status" value="1"/>
</dbReference>
<dbReference type="InterPro" id="IPR015943">
    <property type="entry name" value="WD40/YVTN_repeat-like_dom_sf"/>
</dbReference>
<evidence type="ECO:0000256" key="3">
    <source>
        <dbReference type="SAM" id="SignalP"/>
    </source>
</evidence>
<evidence type="ECO:0000256" key="2">
    <source>
        <dbReference type="ARBA" id="ARBA00023276"/>
    </source>
</evidence>
<feature type="chain" id="PRO_5046319746" evidence="3">
    <location>
        <begin position="20"/>
        <end position="338"/>
    </location>
</feature>
<protein>
    <submittedName>
        <fullName evidence="5">WD40/YVTN/BNR-like repeat-containing protein</fullName>
    </submittedName>
</protein>
<evidence type="ECO:0000313" key="6">
    <source>
        <dbReference type="Proteomes" id="UP001593833"/>
    </source>
</evidence>
<reference evidence="5 6" key="1">
    <citation type="submission" date="2024-09" db="EMBL/GenBank/DDBJ databases">
        <authorList>
            <person name="D'Angelo T."/>
        </authorList>
    </citation>
    <scope>NUCLEOTIDE SEQUENCE [LARGE SCALE GENOMIC DNA]</scope>
    <source>
        <strain evidence="5">SAG AM-320-E07</strain>
    </source>
</reference>
<organism evidence="5 6">
    <name type="scientific">Eiseniibacteriota bacterium</name>
    <dbReference type="NCBI Taxonomy" id="2212470"/>
    <lineage>
        <taxon>Bacteria</taxon>
        <taxon>Candidatus Eiseniibacteriota</taxon>
    </lineage>
</organism>
<dbReference type="InterPro" id="IPR028203">
    <property type="entry name" value="PSII_CF48-like_dom"/>
</dbReference>
<feature type="signal peptide" evidence="3">
    <location>
        <begin position="1"/>
        <end position="19"/>
    </location>
</feature>
<evidence type="ECO:0000256" key="1">
    <source>
        <dbReference type="ARBA" id="ARBA00022531"/>
    </source>
</evidence>